<comment type="caution">
    <text evidence="2">The sequence shown here is derived from an EMBL/GenBank/DDBJ whole genome shotgun (WGS) entry which is preliminary data.</text>
</comment>
<keyword evidence="1" id="KW-0812">Transmembrane</keyword>
<feature type="transmembrane region" description="Helical" evidence="1">
    <location>
        <begin position="44"/>
        <end position="68"/>
    </location>
</feature>
<dbReference type="AlphaFoldDB" id="A0A9P4XYY3"/>
<dbReference type="RefSeq" id="XP_040774424.1">
    <property type="nucleotide sequence ID" value="XM_040925693.1"/>
</dbReference>
<evidence type="ECO:0000313" key="2">
    <source>
        <dbReference type="EMBL" id="KAF3763463.1"/>
    </source>
</evidence>
<evidence type="ECO:0000256" key="1">
    <source>
        <dbReference type="SAM" id="Phobius"/>
    </source>
</evidence>
<feature type="transmembrane region" description="Helical" evidence="1">
    <location>
        <begin position="9"/>
        <end position="32"/>
    </location>
</feature>
<sequence>MKAYVGSTVLLLHVIFSSILITFDIARLVTAWVGDESPWTPPGLIIAVDLMLGVLTIGSGIAAGITFYSTASTGAMCGGLTYRLFRELPAQRQLRHLYQTIEPTILFTESGDAVAVFLKGSTETGVELPHIRLAQAEVM</sequence>
<dbReference type="Proteomes" id="UP000803844">
    <property type="component" value="Unassembled WGS sequence"/>
</dbReference>
<gene>
    <name evidence="2" type="ORF">M406DRAFT_74078</name>
</gene>
<protein>
    <submittedName>
        <fullName evidence="2">Uncharacterized protein</fullName>
    </submittedName>
</protein>
<name>A0A9P4XYY3_CRYP1</name>
<evidence type="ECO:0000313" key="3">
    <source>
        <dbReference type="Proteomes" id="UP000803844"/>
    </source>
</evidence>
<dbReference type="GeneID" id="63842822"/>
<organism evidence="2 3">
    <name type="scientific">Cryphonectria parasitica (strain ATCC 38755 / EP155)</name>
    <dbReference type="NCBI Taxonomy" id="660469"/>
    <lineage>
        <taxon>Eukaryota</taxon>
        <taxon>Fungi</taxon>
        <taxon>Dikarya</taxon>
        <taxon>Ascomycota</taxon>
        <taxon>Pezizomycotina</taxon>
        <taxon>Sordariomycetes</taxon>
        <taxon>Sordariomycetidae</taxon>
        <taxon>Diaporthales</taxon>
        <taxon>Cryphonectriaceae</taxon>
        <taxon>Cryphonectria-Endothia species complex</taxon>
        <taxon>Cryphonectria</taxon>
    </lineage>
</organism>
<keyword evidence="1" id="KW-0472">Membrane</keyword>
<reference evidence="2" key="1">
    <citation type="journal article" date="2020" name="Phytopathology">
        <title>Genome sequence of the chestnut blight fungus Cryphonectria parasitica EP155: A fundamental resource for an archetypical invasive plant pathogen.</title>
        <authorList>
            <person name="Crouch J.A."/>
            <person name="Dawe A."/>
            <person name="Aerts A."/>
            <person name="Barry K."/>
            <person name="Churchill A.C.L."/>
            <person name="Grimwood J."/>
            <person name="Hillman B."/>
            <person name="Milgroom M.G."/>
            <person name="Pangilinan J."/>
            <person name="Smith M."/>
            <person name="Salamov A."/>
            <person name="Schmutz J."/>
            <person name="Yadav J."/>
            <person name="Grigoriev I.V."/>
            <person name="Nuss D."/>
        </authorList>
    </citation>
    <scope>NUCLEOTIDE SEQUENCE</scope>
    <source>
        <strain evidence="2">EP155</strain>
    </source>
</reference>
<accession>A0A9P4XYY3</accession>
<dbReference type="EMBL" id="MU032349">
    <property type="protein sequence ID" value="KAF3763463.1"/>
    <property type="molecule type" value="Genomic_DNA"/>
</dbReference>
<keyword evidence="1" id="KW-1133">Transmembrane helix</keyword>
<proteinExistence type="predicted"/>
<keyword evidence="3" id="KW-1185">Reference proteome</keyword>